<dbReference type="Gene3D" id="3.90.1300.10">
    <property type="entry name" value="Amidase signature (AS) domain"/>
    <property type="match status" value="1"/>
</dbReference>
<dbReference type="PIRSF" id="PIRSF001221">
    <property type="entry name" value="Amidase_fungi"/>
    <property type="match status" value="1"/>
</dbReference>
<protein>
    <submittedName>
        <fullName evidence="2">Amidase</fullName>
    </submittedName>
</protein>
<dbReference type="AlphaFoldDB" id="A0A290QHG0"/>
<dbReference type="EMBL" id="CP023344">
    <property type="protein sequence ID" value="ATC64778.1"/>
    <property type="molecule type" value="Genomic_DNA"/>
</dbReference>
<organism evidence="2 3">
    <name type="scientific">Nibricoccus aquaticus</name>
    <dbReference type="NCBI Taxonomy" id="2576891"/>
    <lineage>
        <taxon>Bacteria</taxon>
        <taxon>Pseudomonadati</taxon>
        <taxon>Verrucomicrobiota</taxon>
        <taxon>Opitutia</taxon>
        <taxon>Opitutales</taxon>
        <taxon>Opitutaceae</taxon>
        <taxon>Nibricoccus</taxon>
    </lineage>
</organism>
<dbReference type="Pfam" id="PF01425">
    <property type="entry name" value="Amidase"/>
    <property type="match status" value="1"/>
</dbReference>
<dbReference type="InterPro" id="IPR036928">
    <property type="entry name" value="AS_sf"/>
</dbReference>
<dbReference type="InterPro" id="IPR006311">
    <property type="entry name" value="TAT_signal"/>
</dbReference>
<dbReference type="OrthoDB" id="9811471at2"/>
<dbReference type="InterPro" id="IPR023631">
    <property type="entry name" value="Amidase_dom"/>
</dbReference>
<gene>
    <name evidence="2" type="ORF">CMV30_12835</name>
</gene>
<dbReference type="GO" id="GO:0012505">
    <property type="term" value="C:endomembrane system"/>
    <property type="evidence" value="ECO:0007669"/>
    <property type="project" value="TreeGrafter"/>
</dbReference>
<dbReference type="PANTHER" id="PTHR43372">
    <property type="entry name" value="FATTY-ACID AMIDE HYDROLASE"/>
    <property type="match status" value="1"/>
</dbReference>
<dbReference type="PROSITE" id="PS51318">
    <property type="entry name" value="TAT"/>
    <property type="match status" value="1"/>
</dbReference>
<dbReference type="KEGG" id="vbh:CMV30_12835"/>
<name>A0A290QHG0_9BACT</name>
<evidence type="ECO:0000313" key="2">
    <source>
        <dbReference type="EMBL" id="ATC64778.1"/>
    </source>
</evidence>
<feature type="domain" description="Amidase" evidence="1">
    <location>
        <begin position="68"/>
        <end position="486"/>
    </location>
</feature>
<reference evidence="2 3" key="1">
    <citation type="submission" date="2017-09" db="EMBL/GenBank/DDBJ databases">
        <title>Complete genome sequence of Verrucomicrobial strain HZ-65, isolated from freshwater.</title>
        <authorList>
            <person name="Choi A."/>
        </authorList>
    </citation>
    <scope>NUCLEOTIDE SEQUENCE [LARGE SCALE GENOMIC DNA]</scope>
    <source>
        <strain evidence="2 3">HZ-65</strain>
    </source>
</reference>
<dbReference type="Proteomes" id="UP000217265">
    <property type="component" value="Chromosome"/>
</dbReference>
<sequence length="507" mass="54205">MRSQAFLPPSSRRRFIGQLGALSAATVLASRLRLEAAASKAPIPDDILYTSAARIAAMIREKKISSVEVTKAYIARIEAVNPKLNAVVFPCFERALQEAQRADEALAKGKLFGPLHGVPCTMKDSHDTLGLVSTGGTMGRKGRIATRDATYVQRVRAAGAIILGKTNTPELTLSGQTTNLIYGKTHNPYKLGYQPGGSTGGGASIIAAGGSPFDIGTDFGGSIRGPAHFCGIAGIKPQFGRVPRTGHIVDYGGYFDSFQVIGPMARWVEDLDLILPLISGPDYMDAAIAPMPWADVSKVDLKKIKVAYYIENGSEKKCTSETVAAVQKTVALFKDLGVTVVEDAPLALIKESQEIRNALSTADGRAWVHRMLAKYGTTQVSPVIAMGSEPSCDTAQFTKLAEDFDANRVKFLQWVKPYDLVICPANATPAEPWPDEPRWTPPAGGNYGYTGTYNNTGWPGTVVRAGTSPDGLPIGVQLITKPWREDISLAAAYFVEAGTGGFVKPAI</sequence>
<keyword evidence="3" id="KW-1185">Reference proteome</keyword>
<dbReference type="InterPro" id="IPR052739">
    <property type="entry name" value="FAAH2"/>
</dbReference>
<dbReference type="SUPFAM" id="SSF75304">
    <property type="entry name" value="Amidase signature (AS) enzymes"/>
    <property type="match status" value="1"/>
</dbReference>
<dbReference type="PANTHER" id="PTHR43372:SF4">
    <property type="entry name" value="FATTY-ACID AMIDE HYDROLASE 2"/>
    <property type="match status" value="1"/>
</dbReference>
<proteinExistence type="predicted"/>
<evidence type="ECO:0000259" key="1">
    <source>
        <dbReference type="Pfam" id="PF01425"/>
    </source>
</evidence>
<accession>A0A290QHG0</accession>
<evidence type="ECO:0000313" key="3">
    <source>
        <dbReference type="Proteomes" id="UP000217265"/>
    </source>
</evidence>
<dbReference type="RefSeq" id="WP_096056409.1">
    <property type="nucleotide sequence ID" value="NZ_CP023344.1"/>
</dbReference>